<evidence type="ECO:0000256" key="1">
    <source>
        <dbReference type="SAM" id="MobiDB-lite"/>
    </source>
</evidence>
<feature type="region of interest" description="Disordered" evidence="1">
    <location>
        <begin position="1"/>
        <end position="25"/>
    </location>
</feature>
<feature type="region of interest" description="Disordered" evidence="1">
    <location>
        <begin position="73"/>
        <end position="95"/>
    </location>
</feature>
<name>A0ABR2ZUH8_9AGAR</name>
<dbReference type="EMBL" id="JBBXMP010000056">
    <property type="protein sequence ID" value="KAL0064789.1"/>
    <property type="molecule type" value="Genomic_DNA"/>
</dbReference>
<proteinExistence type="predicted"/>
<evidence type="ECO:0000313" key="3">
    <source>
        <dbReference type="Proteomes" id="UP001437256"/>
    </source>
</evidence>
<accession>A0ABR2ZUH8</accession>
<comment type="caution">
    <text evidence="2">The sequence shown here is derived from an EMBL/GenBank/DDBJ whole genome shotgun (WGS) entry which is preliminary data.</text>
</comment>
<keyword evidence="3" id="KW-1185">Reference proteome</keyword>
<sequence length="116" mass="13119">METRWKQREAEEEEVRTKTAVPETEVKSEPLEYTFSDADKRSMDMDWEPFYPTLTPHQQMIFQSGFVAGKKTSETSGAKWKGKAKESSGRVTDAEEVGSGPLLLIGKSNLSGYDFF</sequence>
<gene>
    <name evidence="2" type="ORF">AAF712_008186</name>
</gene>
<evidence type="ECO:0000313" key="2">
    <source>
        <dbReference type="EMBL" id="KAL0064789.1"/>
    </source>
</evidence>
<protein>
    <submittedName>
        <fullName evidence="2">Uncharacterized protein</fullName>
    </submittedName>
</protein>
<organism evidence="2 3">
    <name type="scientific">Marasmius tenuissimus</name>
    <dbReference type="NCBI Taxonomy" id="585030"/>
    <lineage>
        <taxon>Eukaryota</taxon>
        <taxon>Fungi</taxon>
        <taxon>Dikarya</taxon>
        <taxon>Basidiomycota</taxon>
        <taxon>Agaricomycotina</taxon>
        <taxon>Agaricomycetes</taxon>
        <taxon>Agaricomycetidae</taxon>
        <taxon>Agaricales</taxon>
        <taxon>Marasmiineae</taxon>
        <taxon>Marasmiaceae</taxon>
        <taxon>Marasmius</taxon>
    </lineage>
</organism>
<dbReference type="Proteomes" id="UP001437256">
    <property type="component" value="Unassembled WGS sequence"/>
</dbReference>
<reference evidence="2 3" key="1">
    <citation type="submission" date="2024-05" db="EMBL/GenBank/DDBJ databases">
        <title>A draft genome resource for the thread blight pathogen Marasmius tenuissimus strain MS-2.</title>
        <authorList>
            <person name="Yulfo-Soto G.E."/>
            <person name="Baruah I.K."/>
            <person name="Amoako-Attah I."/>
            <person name="Bukari Y."/>
            <person name="Meinhardt L.W."/>
            <person name="Bailey B.A."/>
            <person name="Cohen S.P."/>
        </authorList>
    </citation>
    <scope>NUCLEOTIDE SEQUENCE [LARGE SCALE GENOMIC DNA]</scope>
    <source>
        <strain evidence="2 3">MS-2</strain>
    </source>
</reference>